<dbReference type="GO" id="GO:0020037">
    <property type="term" value="F:heme binding"/>
    <property type="evidence" value="ECO:0007669"/>
    <property type="project" value="TreeGrafter"/>
</dbReference>
<evidence type="ECO:0000256" key="5">
    <source>
        <dbReference type="ARBA" id="ARBA00023136"/>
    </source>
</evidence>
<evidence type="ECO:0000256" key="6">
    <source>
        <dbReference type="SAM" id="MobiDB-lite"/>
    </source>
</evidence>
<feature type="transmembrane region" description="Helical" evidence="7">
    <location>
        <begin position="97"/>
        <end position="117"/>
    </location>
</feature>
<dbReference type="Gene3D" id="1.20.950.20">
    <property type="entry name" value="Transmembrane di-heme cytochromes, Chain C"/>
    <property type="match status" value="1"/>
</dbReference>
<gene>
    <name evidence="9" type="ORF">DDK22_32795</name>
</gene>
<sequence length="209" mass="22630">MKPSRQSVWVWDPIVRFTHWGVAALVLWDLYEDSGGLLHRNLGYAAACLVLVRVAWGMVGSGAGNLREWLPGRSGVVAYVKAAVAGRPPRHLGHNPLGALMMLVLWILILSLAATGWMSRLDMFWGEDWPKDLHGVLADALLALVSVHVVAAILMSRLHKENLILSMVTGRKPAAPDQRKPSAGDGEPASASDPPATSYPRAVSPGRRP</sequence>
<dbReference type="Proteomes" id="UP000253501">
    <property type="component" value="Unassembled WGS sequence"/>
</dbReference>
<dbReference type="SUPFAM" id="SSF81342">
    <property type="entry name" value="Transmembrane di-heme cytochromes"/>
    <property type="match status" value="1"/>
</dbReference>
<name>A0A367PB16_CUPNE</name>
<dbReference type="InterPro" id="IPR016174">
    <property type="entry name" value="Di-haem_cyt_TM"/>
</dbReference>
<comment type="subcellular location">
    <subcellularLocation>
        <location evidence="1">Cell membrane</location>
        <topology evidence="1">Multi-pass membrane protein</topology>
    </subcellularLocation>
</comment>
<evidence type="ECO:0000259" key="8">
    <source>
        <dbReference type="Pfam" id="PF01292"/>
    </source>
</evidence>
<feature type="domain" description="Cytochrome b561 bacterial/Ni-hydrogenase" evidence="8">
    <location>
        <begin position="10"/>
        <end position="170"/>
    </location>
</feature>
<dbReference type="PANTHER" id="PTHR30485">
    <property type="entry name" value="NI/FE-HYDROGENASE 1 B-TYPE CYTOCHROME SUBUNIT"/>
    <property type="match status" value="1"/>
</dbReference>
<organism evidence="9 10">
    <name type="scientific">Cupriavidus necator</name>
    <name type="common">Alcaligenes eutrophus</name>
    <name type="synonym">Ralstonia eutropha</name>
    <dbReference type="NCBI Taxonomy" id="106590"/>
    <lineage>
        <taxon>Bacteria</taxon>
        <taxon>Pseudomonadati</taxon>
        <taxon>Pseudomonadota</taxon>
        <taxon>Betaproteobacteria</taxon>
        <taxon>Burkholderiales</taxon>
        <taxon>Burkholderiaceae</taxon>
        <taxon>Cupriavidus</taxon>
    </lineage>
</organism>
<reference evidence="9 10" key="1">
    <citation type="submission" date="2018-04" db="EMBL/GenBank/DDBJ databases">
        <title>Cupriavidus necator CR12 genome sequencing and assembly.</title>
        <authorList>
            <person name="Ben Fekih I."/>
            <person name="Mazhar H.S."/>
            <person name="Bello S.K."/>
            <person name="Rensing C."/>
        </authorList>
    </citation>
    <scope>NUCLEOTIDE SEQUENCE [LARGE SCALE GENOMIC DNA]</scope>
    <source>
        <strain evidence="9 10">CR12</strain>
    </source>
</reference>
<dbReference type="AlphaFoldDB" id="A0A367PB16"/>
<comment type="caution">
    <text evidence="9">The sequence shown here is derived from an EMBL/GenBank/DDBJ whole genome shotgun (WGS) entry which is preliminary data.</text>
</comment>
<dbReference type="Pfam" id="PF01292">
    <property type="entry name" value="Ni_hydr_CYTB"/>
    <property type="match status" value="1"/>
</dbReference>
<feature type="region of interest" description="Disordered" evidence="6">
    <location>
        <begin position="171"/>
        <end position="209"/>
    </location>
</feature>
<keyword evidence="3 7" id="KW-0812">Transmembrane</keyword>
<evidence type="ECO:0000313" key="10">
    <source>
        <dbReference type="Proteomes" id="UP000253501"/>
    </source>
</evidence>
<keyword evidence="5 7" id="KW-0472">Membrane</keyword>
<dbReference type="GO" id="GO:0009055">
    <property type="term" value="F:electron transfer activity"/>
    <property type="evidence" value="ECO:0007669"/>
    <property type="project" value="InterPro"/>
</dbReference>
<proteinExistence type="predicted"/>
<dbReference type="InterPro" id="IPR011577">
    <property type="entry name" value="Cyt_b561_bac/Ni-Hgenase"/>
</dbReference>
<feature type="transmembrane region" description="Helical" evidence="7">
    <location>
        <begin position="137"/>
        <end position="155"/>
    </location>
</feature>
<evidence type="ECO:0000256" key="3">
    <source>
        <dbReference type="ARBA" id="ARBA00022692"/>
    </source>
</evidence>
<evidence type="ECO:0000256" key="7">
    <source>
        <dbReference type="SAM" id="Phobius"/>
    </source>
</evidence>
<dbReference type="GO" id="GO:0005886">
    <property type="term" value="C:plasma membrane"/>
    <property type="evidence" value="ECO:0007669"/>
    <property type="project" value="UniProtKB-SubCell"/>
</dbReference>
<evidence type="ECO:0000256" key="4">
    <source>
        <dbReference type="ARBA" id="ARBA00022989"/>
    </source>
</evidence>
<evidence type="ECO:0000256" key="2">
    <source>
        <dbReference type="ARBA" id="ARBA00022475"/>
    </source>
</evidence>
<protein>
    <submittedName>
        <fullName evidence="9">Cytochrome B oxidoreductase</fullName>
    </submittedName>
</protein>
<dbReference type="EMBL" id="QDHA01000103">
    <property type="protein sequence ID" value="RCJ04285.1"/>
    <property type="molecule type" value="Genomic_DNA"/>
</dbReference>
<dbReference type="GO" id="GO:0022904">
    <property type="term" value="P:respiratory electron transport chain"/>
    <property type="evidence" value="ECO:0007669"/>
    <property type="project" value="InterPro"/>
</dbReference>
<keyword evidence="2" id="KW-1003">Cell membrane</keyword>
<evidence type="ECO:0000256" key="1">
    <source>
        <dbReference type="ARBA" id="ARBA00004651"/>
    </source>
</evidence>
<evidence type="ECO:0000313" key="9">
    <source>
        <dbReference type="EMBL" id="RCJ04285.1"/>
    </source>
</evidence>
<keyword evidence="4 7" id="KW-1133">Transmembrane helix</keyword>
<dbReference type="PANTHER" id="PTHR30485:SF2">
    <property type="entry name" value="BLL0597 PROTEIN"/>
    <property type="match status" value="1"/>
</dbReference>
<accession>A0A367PB16</accession>
<dbReference type="InterPro" id="IPR051542">
    <property type="entry name" value="Hydrogenase_cytochrome"/>
</dbReference>